<feature type="domain" description="PglD N-terminal" evidence="5">
    <location>
        <begin position="5"/>
        <end position="75"/>
    </location>
</feature>
<name>A0A346CLP6_9GAMM</name>
<organism evidence="6">
    <name type="scientific">Providencia alcalifaciens</name>
    <dbReference type="NCBI Taxonomy" id="126385"/>
    <lineage>
        <taxon>Bacteria</taxon>
        <taxon>Pseudomonadati</taxon>
        <taxon>Pseudomonadota</taxon>
        <taxon>Gammaproteobacteria</taxon>
        <taxon>Enterobacterales</taxon>
        <taxon>Morganellaceae</taxon>
        <taxon>Providencia</taxon>
    </lineage>
</organism>
<evidence type="ECO:0000259" key="5">
    <source>
        <dbReference type="Pfam" id="PF17836"/>
    </source>
</evidence>
<dbReference type="Pfam" id="PF17836">
    <property type="entry name" value="PglD_N"/>
    <property type="match status" value="1"/>
</dbReference>
<dbReference type="InterPro" id="IPR018357">
    <property type="entry name" value="Hexapep_transf_CS"/>
</dbReference>
<dbReference type="EMBL" id="MH479421">
    <property type="protein sequence ID" value="AXL96520.1"/>
    <property type="molecule type" value="Genomic_DNA"/>
</dbReference>
<dbReference type="GO" id="GO:0016747">
    <property type="term" value="F:acyltransferase activity, transferring groups other than amino-acyl groups"/>
    <property type="evidence" value="ECO:0007669"/>
    <property type="project" value="UniProtKB-ARBA"/>
</dbReference>
<protein>
    <submittedName>
        <fullName evidence="6">Capsular polysaccharide biosynthesis protein</fullName>
    </submittedName>
</protein>
<comment type="similarity">
    <text evidence="1">Belongs to the transferase hexapeptide repeat family.</text>
</comment>
<keyword evidence="2" id="KW-0808">Transferase</keyword>
<evidence type="ECO:0000313" key="6">
    <source>
        <dbReference type="EMBL" id="AXL96520.1"/>
    </source>
</evidence>
<dbReference type="InterPro" id="IPR011004">
    <property type="entry name" value="Trimer_LpxA-like_sf"/>
</dbReference>
<dbReference type="PANTHER" id="PTHR43300:SF7">
    <property type="entry name" value="UDP-N-ACETYLBACILLOSAMINE N-ACETYLTRANSFERASE"/>
    <property type="match status" value="1"/>
</dbReference>
<dbReference type="AlphaFoldDB" id="A0A346CLP6"/>
<evidence type="ECO:0000256" key="3">
    <source>
        <dbReference type="ARBA" id="ARBA00022737"/>
    </source>
</evidence>
<evidence type="ECO:0000256" key="4">
    <source>
        <dbReference type="PIRSR" id="PIRSR620019-2"/>
    </source>
</evidence>
<dbReference type="InterPro" id="IPR041561">
    <property type="entry name" value="PglD_N"/>
</dbReference>
<proteinExistence type="inferred from homology"/>
<evidence type="ECO:0000256" key="1">
    <source>
        <dbReference type="ARBA" id="ARBA00007274"/>
    </source>
</evidence>
<keyword evidence="3" id="KW-0677">Repeat</keyword>
<dbReference type="NCBIfam" id="TIGR03570">
    <property type="entry name" value="NeuD_NnaD"/>
    <property type="match status" value="1"/>
</dbReference>
<gene>
    <name evidence="6" type="primary">neuD</name>
</gene>
<dbReference type="InterPro" id="IPR050179">
    <property type="entry name" value="Trans_hexapeptide_repeat"/>
</dbReference>
<dbReference type="SUPFAM" id="SSF51161">
    <property type="entry name" value="Trimeric LpxA-like enzymes"/>
    <property type="match status" value="1"/>
</dbReference>
<dbReference type="Gene3D" id="3.40.50.20">
    <property type="match status" value="1"/>
</dbReference>
<accession>A0A346CLP6</accession>
<dbReference type="PANTHER" id="PTHR43300">
    <property type="entry name" value="ACETYLTRANSFERASE"/>
    <property type="match status" value="1"/>
</dbReference>
<dbReference type="InterPro" id="IPR020019">
    <property type="entry name" value="AcTrfase_PglD-like"/>
</dbReference>
<dbReference type="PROSITE" id="PS00101">
    <property type="entry name" value="HEXAPEP_TRANSFERASES"/>
    <property type="match status" value="1"/>
</dbReference>
<feature type="binding site" evidence="4">
    <location>
        <position position="67"/>
    </location>
    <ligand>
        <name>substrate</name>
    </ligand>
</feature>
<dbReference type="Gene3D" id="2.160.10.10">
    <property type="entry name" value="Hexapeptide repeat proteins"/>
    <property type="match status" value="1"/>
</dbReference>
<dbReference type="RefSeq" id="WP_272535724.1">
    <property type="nucleotide sequence ID" value="NZ_JBEEUX010000007.1"/>
</dbReference>
<dbReference type="CDD" id="cd03360">
    <property type="entry name" value="LbH_AT_putative"/>
    <property type="match status" value="1"/>
</dbReference>
<evidence type="ECO:0000256" key="2">
    <source>
        <dbReference type="ARBA" id="ARBA00022679"/>
    </source>
</evidence>
<sequence length="207" mass="22175">MTKKKLIIIGAGGFAKSIIDSLDEHQYSLSGFVDTYKIGTHQGYPIIAKSIYHISNPSDYVYFIGIGDPVVRHEFLILLKEKKLELINVIDPTAILSKSVYLGTGIYIGKMSIINSGTTILDGAVINTRALIEHGNTIGICTNISTNVVLNGDVNVGQKTFVGSCTVVNGQINIGECSIIGSGSVVIRNIPDNVVVAGSPTRLIREI</sequence>
<reference evidence="6" key="1">
    <citation type="submission" date="2018-06" db="EMBL/GenBank/DDBJ databases">
        <title>Development of a Molecular Serotyping Scheme and a Multiplexed Luminex-Based Array for Providencia.</title>
        <authorList>
            <person name="Du Y."/>
            <person name="Liu B."/>
        </authorList>
    </citation>
    <scope>NUCLEOTIDE SEQUENCE</scope>
</reference>